<dbReference type="InParanoid" id="A0A3Q1FNF8"/>
<dbReference type="AlphaFoldDB" id="A0A3Q1FNF8"/>
<keyword evidence="3" id="KW-1185">Reference proteome</keyword>
<feature type="compositionally biased region" description="Polar residues" evidence="1">
    <location>
        <begin position="11"/>
        <end position="23"/>
    </location>
</feature>
<reference evidence="2" key="1">
    <citation type="submission" date="2025-08" db="UniProtKB">
        <authorList>
            <consortium name="Ensembl"/>
        </authorList>
    </citation>
    <scope>IDENTIFICATION</scope>
</reference>
<evidence type="ECO:0000313" key="2">
    <source>
        <dbReference type="Ensembl" id="ENSAPOP00000008340.1"/>
    </source>
</evidence>
<dbReference type="GeneTree" id="ENSGT01030000238493"/>
<proteinExistence type="predicted"/>
<dbReference type="STRING" id="80966.ENSAPOP00000008340"/>
<evidence type="ECO:0000256" key="1">
    <source>
        <dbReference type="SAM" id="MobiDB-lite"/>
    </source>
</evidence>
<evidence type="ECO:0000313" key="3">
    <source>
        <dbReference type="Proteomes" id="UP000257200"/>
    </source>
</evidence>
<name>A0A3Q1FNF8_9TELE</name>
<reference evidence="2" key="2">
    <citation type="submission" date="2025-09" db="UniProtKB">
        <authorList>
            <consortium name="Ensembl"/>
        </authorList>
    </citation>
    <scope>IDENTIFICATION</scope>
</reference>
<protein>
    <submittedName>
        <fullName evidence="2">Uncharacterized protein</fullName>
    </submittedName>
</protein>
<feature type="region of interest" description="Disordered" evidence="1">
    <location>
        <begin position="1"/>
        <end position="23"/>
    </location>
</feature>
<organism evidence="2 3">
    <name type="scientific">Acanthochromis polyacanthus</name>
    <name type="common">spiny chromis</name>
    <dbReference type="NCBI Taxonomy" id="80966"/>
    <lineage>
        <taxon>Eukaryota</taxon>
        <taxon>Metazoa</taxon>
        <taxon>Chordata</taxon>
        <taxon>Craniata</taxon>
        <taxon>Vertebrata</taxon>
        <taxon>Euteleostomi</taxon>
        <taxon>Actinopterygii</taxon>
        <taxon>Neopterygii</taxon>
        <taxon>Teleostei</taxon>
        <taxon>Neoteleostei</taxon>
        <taxon>Acanthomorphata</taxon>
        <taxon>Ovalentaria</taxon>
        <taxon>Pomacentridae</taxon>
        <taxon>Acanthochromis</taxon>
    </lineage>
</organism>
<sequence>VVPGQMKMPATAQQKRVNNSLKYSDNTNTKCGTGYRHKVLEWPTSLFTGRFHKLVIPPKVPSKKFILVVGASHLRALVDGFIRMPQSQFVFGFMSTSGASASEIHTEIWHAAVPRRPDAVCVMSPSNNLTNTTVQVAGVDFTNLLATCLNRWSKIVFSCLVAVDLGNFLHSYACLTIGLMRLWQTSFSHQRNRSARWRIIFTVWSFRLKEAHTSTCWSGSKRPRSKARIWMKLSASTSTVTSPARCLTPRRTQNFTKLCRKFRSTARATLFRARRVT</sequence>
<dbReference type="Proteomes" id="UP000257200">
    <property type="component" value="Unplaced"/>
</dbReference>
<dbReference type="Ensembl" id="ENSAPOT00000003426.1">
    <property type="protein sequence ID" value="ENSAPOP00000008340.1"/>
    <property type="gene ID" value="ENSAPOG00000010495.1"/>
</dbReference>
<accession>A0A3Q1FNF8</accession>